<dbReference type="GO" id="GO:0071949">
    <property type="term" value="F:FAD binding"/>
    <property type="evidence" value="ECO:0007669"/>
    <property type="project" value="InterPro"/>
</dbReference>
<dbReference type="SUPFAM" id="SSF56176">
    <property type="entry name" value="FAD-binding/transporter-associated domain-like"/>
    <property type="match status" value="1"/>
</dbReference>
<evidence type="ECO:0000259" key="4">
    <source>
        <dbReference type="PROSITE" id="PS51387"/>
    </source>
</evidence>
<dbReference type="EMBL" id="PVWQ01000018">
    <property type="protein sequence ID" value="RDW60502.1"/>
    <property type="molecule type" value="Genomic_DNA"/>
</dbReference>
<dbReference type="RefSeq" id="XP_026598614.1">
    <property type="nucleotide sequence ID" value="XM_026752976.1"/>
</dbReference>
<evidence type="ECO:0000313" key="5">
    <source>
        <dbReference type="EMBL" id="RDW60502.1"/>
    </source>
</evidence>
<gene>
    <name evidence="5" type="ORF">DSM5745_10960</name>
</gene>
<keyword evidence="6" id="KW-1185">Reference proteome</keyword>
<dbReference type="PANTHER" id="PTHR13878:SF91">
    <property type="entry name" value="FAD BINDING DOMAIN PROTEIN (AFU_ORTHOLOGUE AFUA_6G12070)-RELATED"/>
    <property type="match status" value="1"/>
</dbReference>
<feature type="compositionally biased region" description="Polar residues" evidence="3">
    <location>
        <begin position="25"/>
        <end position="37"/>
    </location>
</feature>
<dbReference type="Pfam" id="PF08031">
    <property type="entry name" value="BBE"/>
    <property type="match status" value="1"/>
</dbReference>
<dbReference type="GO" id="GO:0016491">
    <property type="term" value="F:oxidoreductase activity"/>
    <property type="evidence" value="ECO:0007669"/>
    <property type="project" value="UniProtKB-KW"/>
</dbReference>
<comment type="caution">
    <text evidence="5">The sequence shown here is derived from an EMBL/GenBank/DDBJ whole genome shotgun (WGS) entry which is preliminary data.</text>
</comment>
<evidence type="ECO:0000256" key="1">
    <source>
        <dbReference type="ARBA" id="ARBA00005466"/>
    </source>
</evidence>
<reference evidence="5 6" key="1">
    <citation type="journal article" date="2018" name="IMA Fungus">
        <title>IMA Genome-F 9: Draft genome sequence of Annulohypoxylon stygium, Aspergillus mulundensis, Berkeleyomyces basicola (syn. Thielaviopsis basicola), Ceratocystis smalleyi, two Cercospora beticola strains, Coleophoma cylindrospora, Fusarium fracticaudum, Phialophora cf. hyalina, and Morchella septimelata.</title>
        <authorList>
            <person name="Wingfield B.D."/>
            <person name="Bills G.F."/>
            <person name="Dong Y."/>
            <person name="Huang W."/>
            <person name="Nel W.J."/>
            <person name="Swalarsk-Parry B.S."/>
            <person name="Vaghefi N."/>
            <person name="Wilken P.M."/>
            <person name="An Z."/>
            <person name="de Beer Z.W."/>
            <person name="De Vos L."/>
            <person name="Chen L."/>
            <person name="Duong T.A."/>
            <person name="Gao Y."/>
            <person name="Hammerbacher A."/>
            <person name="Kikkert J.R."/>
            <person name="Li Y."/>
            <person name="Li H."/>
            <person name="Li K."/>
            <person name="Li Q."/>
            <person name="Liu X."/>
            <person name="Ma X."/>
            <person name="Naidoo K."/>
            <person name="Pethybridge S.J."/>
            <person name="Sun J."/>
            <person name="Steenkamp E.T."/>
            <person name="van der Nest M.A."/>
            <person name="van Wyk S."/>
            <person name="Wingfield M.J."/>
            <person name="Xiong C."/>
            <person name="Yue Q."/>
            <person name="Zhang X."/>
        </authorList>
    </citation>
    <scope>NUCLEOTIDE SEQUENCE [LARGE SCALE GENOMIC DNA]</scope>
    <source>
        <strain evidence="5 6">DSM 5745</strain>
    </source>
</reference>
<dbReference type="InterPro" id="IPR006094">
    <property type="entry name" value="Oxid_FAD_bind_N"/>
</dbReference>
<dbReference type="InterPro" id="IPR050432">
    <property type="entry name" value="FAD-linked_Oxidoreductases_BP"/>
</dbReference>
<name>A0A3D8QF69_9EURO</name>
<feature type="domain" description="FAD-binding PCMH-type" evidence="4">
    <location>
        <begin position="193"/>
        <end position="372"/>
    </location>
</feature>
<evidence type="ECO:0000313" key="6">
    <source>
        <dbReference type="Proteomes" id="UP000256690"/>
    </source>
</evidence>
<dbReference type="Pfam" id="PF01565">
    <property type="entry name" value="FAD_binding_4"/>
    <property type="match status" value="1"/>
</dbReference>
<dbReference type="STRING" id="1810919.A0A3D8QF69"/>
<dbReference type="GeneID" id="38121330"/>
<dbReference type="InterPro" id="IPR036318">
    <property type="entry name" value="FAD-bd_PCMH-like_sf"/>
</dbReference>
<proteinExistence type="inferred from homology"/>
<dbReference type="Proteomes" id="UP000256690">
    <property type="component" value="Unassembled WGS sequence"/>
</dbReference>
<dbReference type="AlphaFoldDB" id="A0A3D8QF69"/>
<dbReference type="InterPro" id="IPR016169">
    <property type="entry name" value="FAD-bd_PCMH_sub2"/>
</dbReference>
<accession>A0A3D8QF69</accession>
<comment type="similarity">
    <text evidence="1">Belongs to the oxygen-dependent FAD-linked oxidoreductase family.</text>
</comment>
<dbReference type="OrthoDB" id="9983560at2759"/>
<evidence type="ECO:0000256" key="2">
    <source>
        <dbReference type="ARBA" id="ARBA00023002"/>
    </source>
</evidence>
<dbReference type="InterPro" id="IPR012951">
    <property type="entry name" value="BBE"/>
</dbReference>
<organism evidence="5 6">
    <name type="scientific">Aspergillus mulundensis</name>
    <dbReference type="NCBI Taxonomy" id="1810919"/>
    <lineage>
        <taxon>Eukaryota</taxon>
        <taxon>Fungi</taxon>
        <taxon>Dikarya</taxon>
        <taxon>Ascomycota</taxon>
        <taxon>Pezizomycotina</taxon>
        <taxon>Eurotiomycetes</taxon>
        <taxon>Eurotiomycetidae</taxon>
        <taxon>Eurotiales</taxon>
        <taxon>Aspergillaceae</taxon>
        <taxon>Aspergillus</taxon>
        <taxon>Aspergillus subgen. Nidulantes</taxon>
    </lineage>
</organism>
<dbReference type="PANTHER" id="PTHR13878">
    <property type="entry name" value="GULONOLACTONE OXIDASE"/>
    <property type="match status" value="1"/>
</dbReference>
<evidence type="ECO:0000256" key="3">
    <source>
        <dbReference type="SAM" id="MobiDB-lite"/>
    </source>
</evidence>
<feature type="region of interest" description="Disordered" evidence="3">
    <location>
        <begin position="18"/>
        <end position="43"/>
    </location>
</feature>
<dbReference type="InterPro" id="IPR016166">
    <property type="entry name" value="FAD-bd_PCMH"/>
</dbReference>
<dbReference type="Gene3D" id="3.30.465.10">
    <property type="match status" value="2"/>
</dbReference>
<protein>
    <recommendedName>
        <fullName evidence="4">FAD-binding PCMH-type domain-containing protein</fullName>
    </recommendedName>
</protein>
<dbReference type="PROSITE" id="PS51387">
    <property type="entry name" value="FAD_PCMH"/>
    <property type="match status" value="1"/>
</dbReference>
<keyword evidence="2" id="KW-0560">Oxidoreductase</keyword>
<sequence length="804" mass="87557">MVKLQASFFGVSLRRRGVDPGQHPQFPTASLLQNPNNGVGAETDRTIDASTPRKTVKYDGKVHVGRLSPRPAQPAAVTMLGLPTGFTTILTGLLALFPADGSCSCRCMPGDACWPDRATWSSFNQSIDGRLIATVPVGRPCHGSAYNAAVCDALGEEWTLPEIHYETSSSIMAPFFANGSCDPFHPVEKPCTLDNYIVYAVNVSRPEHISKAIQFTTKHNIRTVIRNTGHDYNGKSTGAGALGIWTHNLKSIEIKNWKDSHYKGEAIKLGAGVQGHEAYEAADALGLEVVGGECPTVGIAGGYTQGGGHSALASAHGLAADQVLQWEVIDGKGRFITATRDNEYSDLFWALSGGGGGTYGVVWSMTSKAHPGTPVSGLNLTFTNEGISQDTFYKAVGLYHTTLPSLADAGTMSIWYFTNTSFSLRPLTGPNIPVAKLQELVKPFTDGLTDLGISYNIYSKQFPSYLAQFNGMQADIEVGIAQYGGWLIPRSVVLENNVALTAGYRHITESGATFIGVGLNVSKAVAGDVHNAVLPAWRDTLIHTTLTTDWAWGADKEMLEQQRKMTDDYIPTLMELAPDSGAYLNEADFRQPNWQEAFYGSNYAALRKAKAKYDPNDVFYALQAVGSDEWTKPQGDSKTTQTDFLATHDIHLESYSFEDAMAPPQESREYVTVEHRVALEDHDPESPNRLSDIVFQNDSPGGWDLHERADSIALWLVRIAYEFPRPLPPNVLDMAHYCEIAPVLHPHGLDLSDDGLNRMDPAAANCWNSDIYESTRRTRTGQSFAHLILLTILAVPGADGSITH</sequence>